<gene>
    <name evidence="1" type="ORF">BT63DRAFT_410890</name>
</gene>
<keyword evidence="2" id="KW-1185">Reference proteome</keyword>
<name>A0A6A6USL9_9PEZI</name>
<proteinExistence type="predicted"/>
<evidence type="ECO:0000313" key="2">
    <source>
        <dbReference type="Proteomes" id="UP000799302"/>
    </source>
</evidence>
<evidence type="ECO:0000313" key="1">
    <source>
        <dbReference type="EMBL" id="KAF2673944.1"/>
    </source>
</evidence>
<sequence length="412" mass="48289">MSLERKFSLSADGGRCRLDAGQQTTKYRSPISIHDEVKDLILDHCDTIMLYGLKLTHWDVRRYVNDYMLNNRVFEIDLDHHFDPKLLQMTNNDPLKYEYHPLGTWRQLLPQYTDRLMDMVFYQLPTCNLDFMSRVRYLSIRGLGWWPQTPADYISHQVCEVREDGQCVAGEPSHHALSNLLCVLERWCPHLQGVWCSSFRESTSSDTTEVYDFYQVNFKASSSSKFILSKPSMTIEGIWNKGTCKPPRLTGPLKRISDWYIRRNIERITLDQCEKMQSYDENVSHMLDPLNLKDHQTKLSHTKARHVRTIQEKTDAEKQLMSEMGPEDSEQYIRFALRLEKQVEASIPPALKFAAYVDQHPTARTLLDMVRGDEHHAAIKGSRAYRWDDETGRWKTREKYSVASWARRLKDS</sequence>
<accession>A0A6A6USL9</accession>
<protein>
    <submittedName>
        <fullName evidence="1">Uncharacterized protein</fullName>
    </submittedName>
</protein>
<dbReference type="Proteomes" id="UP000799302">
    <property type="component" value="Unassembled WGS sequence"/>
</dbReference>
<dbReference type="AlphaFoldDB" id="A0A6A6USL9"/>
<reference evidence="1" key="1">
    <citation type="journal article" date="2020" name="Stud. Mycol.">
        <title>101 Dothideomycetes genomes: a test case for predicting lifestyles and emergence of pathogens.</title>
        <authorList>
            <person name="Haridas S."/>
            <person name="Albert R."/>
            <person name="Binder M."/>
            <person name="Bloem J."/>
            <person name="Labutti K."/>
            <person name="Salamov A."/>
            <person name="Andreopoulos B."/>
            <person name="Baker S."/>
            <person name="Barry K."/>
            <person name="Bills G."/>
            <person name="Bluhm B."/>
            <person name="Cannon C."/>
            <person name="Castanera R."/>
            <person name="Culley D."/>
            <person name="Daum C."/>
            <person name="Ezra D."/>
            <person name="Gonzalez J."/>
            <person name="Henrissat B."/>
            <person name="Kuo A."/>
            <person name="Liang C."/>
            <person name="Lipzen A."/>
            <person name="Lutzoni F."/>
            <person name="Magnuson J."/>
            <person name="Mondo S."/>
            <person name="Nolan M."/>
            <person name="Ohm R."/>
            <person name="Pangilinan J."/>
            <person name="Park H.-J."/>
            <person name="Ramirez L."/>
            <person name="Alfaro M."/>
            <person name="Sun H."/>
            <person name="Tritt A."/>
            <person name="Yoshinaga Y."/>
            <person name="Zwiers L.-H."/>
            <person name="Turgeon B."/>
            <person name="Goodwin S."/>
            <person name="Spatafora J."/>
            <person name="Crous P."/>
            <person name="Grigoriev I."/>
        </authorList>
    </citation>
    <scope>NUCLEOTIDE SEQUENCE</scope>
    <source>
        <strain evidence="1">CBS 115976</strain>
    </source>
</reference>
<dbReference type="EMBL" id="MU004231">
    <property type="protein sequence ID" value="KAF2673944.1"/>
    <property type="molecule type" value="Genomic_DNA"/>
</dbReference>
<organism evidence="1 2">
    <name type="scientific">Microthyrium microscopicum</name>
    <dbReference type="NCBI Taxonomy" id="703497"/>
    <lineage>
        <taxon>Eukaryota</taxon>
        <taxon>Fungi</taxon>
        <taxon>Dikarya</taxon>
        <taxon>Ascomycota</taxon>
        <taxon>Pezizomycotina</taxon>
        <taxon>Dothideomycetes</taxon>
        <taxon>Dothideomycetes incertae sedis</taxon>
        <taxon>Microthyriales</taxon>
        <taxon>Microthyriaceae</taxon>
        <taxon>Microthyrium</taxon>
    </lineage>
</organism>